<dbReference type="InterPro" id="IPR003838">
    <property type="entry name" value="ABC3_permease_C"/>
</dbReference>
<accession>J1GZ06</accession>
<evidence type="ECO:0000256" key="2">
    <source>
        <dbReference type="ARBA" id="ARBA00022475"/>
    </source>
</evidence>
<feature type="transmembrane region" description="Helical" evidence="7">
    <location>
        <begin position="99"/>
        <end position="121"/>
    </location>
</feature>
<evidence type="ECO:0000256" key="5">
    <source>
        <dbReference type="ARBA" id="ARBA00023136"/>
    </source>
</evidence>
<feature type="transmembrane region" description="Helical" evidence="7">
    <location>
        <begin position="49"/>
        <end position="69"/>
    </location>
</feature>
<keyword evidence="10" id="KW-1185">Reference proteome</keyword>
<dbReference type="OrthoDB" id="4871813at2"/>
<evidence type="ECO:0000256" key="6">
    <source>
        <dbReference type="SAM" id="MobiDB-lite"/>
    </source>
</evidence>
<keyword evidence="3 7" id="KW-0812">Transmembrane</keyword>
<evidence type="ECO:0000256" key="4">
    <source>
        <dbReference type="ARBA" id="ARBA00022989"/>
    </source>
</evidence>
<gene>
    <name evidence="9" type="ORF">HMPREF1318_1938</name>
</gene>
<feature type="region of interest" description="Disordered" evidence="6">
    <location>
        <begin position="182"/>
        <end position="211"/>
    </location>
</feature>
<dbReference type="PATRIC" id="fig|1125718.3.peg.2482"/>
<evidence type="ECO:0000256" key="1">
    <source>
        <dbReference type="ARBA" id="ARBA00004651"/>
    </source>
</evidence>
<dbReference type="EMBL" id="AKFT01000193">
    <property type="protein sequence ID" value="EJF38143.1"/>
    <property type="molecule type" value="Genomic_DNA"/>
</dbReference>
<feature type="transmembrane region" description="Helical" evidence="7">
    <location>
        <begin position="363"/>
        <end position="385"/>
    </location>
</feature>
<evidence type="ECO:0000256" key="3">
    <source>
        <dbReference type="ARBA" id="ARBA00022692"/>
    </source>
</evidence>
<keyword evidence="2" id="KW-1003">Cell membrane</keyword>
<dbReference type="eggNOG" id="COG0577">
    <property type="taxonomic scope" value="Bacteria"/>
</dbReference>
<feature type="transmembrane region" description="Helical" evidence="7">
    <location>
        <begin position="316"/>
        <end position="342"/>
    </location>
</feature>
<name>J1GZ06_9ACTO</name>
<dbReference type="Pfam" id="PF02687">
    <property type="entry name" value="FtsX"/>
    <property type="match status" value="1"/>
</dbReference>
<sequence length="443" mass="45466">IGPLGASRERSERPPRLRSLLPLLTGLAGLTAVRVVSRGSEVSVTTIGLLLVGSFCLTMLGLLWAGPLLTSWSARLARRGARSAAQVISLGRLAQHPRAAFRAVGGLVIAVYVVTLFAVAITAAVGTAVPAQGAGYLPTTTLYTIAGPSDPSDPSDPAAPADLETAVRRLGDVEGVETVALARMEAPRGSGGAEESEGSEDSERDKEQNRAGMRLTLSVEDARALGAGDAQSDTGWVSVSSRWLVNAAADPQPAEAPGEEPAPTVLLAGTDGGAGALERARTLMETSGLNLTMYPITRNDRTAVMATAVENQFATLGYIGILIAAGVSTASLAVSTIASLLARRRVLSLLRLVGMPRDVLRRSVAYETLLPVAGVLALGIGAAVYTAWILVTGTSSRSIGWPTGSYYAVVGACLALTGLAIVASARAAGRMVSGSAGGTVRFE</sequence>
<reference evidence="9 10" key="1">
    <citation type="submission" date="2012-05" db="EMBL/GenBank/DDBJ databases">
        <authorList>
            <person name="Harkins D.M."/>
            <person name="Madupu R."/>
            <person name="Durkin A.S."/>
            <person name="Torralba M."/>
            <person name="Methe B."/>
            <person name="Sutton G.G."/>
            <person name="Nelson K.E."/>
        </authorList>
    </citation>
    <scope>NUCLEOTIDE SEQUENCE [LARGE SCALE GENOMIC DNA]</scope>
    <source>
        <strain evidence="9 10">F0489</strain>
    </source>
</reference>
<feature type="transmembrane region" description="Helical" evidence="7">
    <location>
        <begin position="405"/>
        <end position="425"/>
    </location>
</feature>
<comment type="subcellular location">
    <subcellularLocation>
        <location evidence="1">Cell membrane</location>
        <topology evidence="1">Multi-pass membrane protein</topology>
    </subcellularLocation>
</comment>
<keyword evidence="4 7" id="KW-1133">Transmembrane helix</keyword>
<dbReference type="RefSeq" id="WP_008733091.1">
    <property type="nucleotide sequence ID" value="NZ_AKFT01000193.1"/>
</dbReference>
<dbReference type="AlphaFoldDB" id="J1GZ06"/>
<organism evidence="9 10">
    <name type="scientific">Actinomyces massiliensis F0489</name>
    <dbReference type="NCBI Taxonomy" id="1125718"/>
    <lineage>
        <taxon>Bacteria</taxon>
        <taxon>Bacillati</taxon>
        <taxon>Actinomycetota</taxon>
        <taxon>Actinomycetes</taxon>
        <taxon>Actinomycetales</taxon>
        <taxon>Actinomycetaceae</taxon>
        <taxon>Actinomyces</taxon>
    </lineage>
</organism>
<comment type="caution">
    <text evidence="9">The sequence shown here is derived from an EMBL/GenBank/DDBJ whole genome shotgun (WGS) entry which is preliminary data.</text>
</comment>
<evidence type="ECO:0000256" key="7">
    <source>
        <dbReference type="SAM" id="Phobius"/>
    </source>
</evidence>
<evidence type="ECO:0000313" key="10">
    <source>
        <dbReference type="Proteomes" id="UP000002941"/>
    </source>
</evidence>
<dbReference type="GO" id="GO:0005886">
    <property type="term" value="C:plasma membrane"/>
    <property type="evidence" value="ECO:0007669"/>
    <property type="project" value="UniProtKB-SubCell"/>
</dbReference>
<evidence type="ECO:0000259" key="8">
    <source>
        <dbReference type="Pfam" id="PF02687"/>
    </source>
</evidence>
<dbReference type="Proteomes" id="UP000002941">
    <property type="component" value="Unassembled WGS sequence"/>
</dbReference>
<keyword evidence="5 7" id="KW-0472">Membrane</keyword>
<proteinExistence type="predicted"/>
<feature type="domain" description="ABC3 transporter permease C-terminal" evidence="8">
    <location>
        <begin position="319"/>
        <end position="430"/>
    </location>
</feature>
<protein>
    <submittedName>
        <fullName evidence="9">Efflux ABC transporter, permease protein</fullName>
    </submittedName>
</protein>
<feature type="non-terminal residue" evidence="9">
    <location>
        <position position="1"/>
    </location>
</feature>
<evidence type="ECO:0000313" key="9">
    <source>
        <dbReference type="EMBL" id="EJF38143.1"/>
    </source>
</evidence>
<feature type="transmembrane region" description="Helical" evidence="7">
    <location>
        <begin position="20"/>
        <end position="37"/>
    </location>
</feature>